<keyword evidence="3" id="KW-1185">Reference proteome</keyword>
<name>A0A016V2S5_9BILA</name>
<sequence length="92" mass="10461">MTRQAGQKERRTSENTSKHEDRVMLNIGYLADVQHNSIFMLIFMLILSMLNIGKEIACRTSVTMIKGRGSPSRRLGFRLSCTEPANHMLHIA</sequence>
<evidence type="ECO:0000313" key="3">
    <source>
        <dbReference type="Proteomes" id="UP000024635"/>
    </source>
</evidence>
<organism evidence="2 3">
    <name type="scientific">Ancylostoma ceylanicum</name>
    <dbReference type="NCBI Taxonomy" id="53326"/>
    <lineage>
        <taxon>Eukaryota</taxon>
        <taxon>Metazoa</taxon>
        <taxon>Ecdysozoa</taxon>
        <taxon>Nematoda</taxon>
        <taxon>Chromadorea</taxon>
        <taxon>Rhabditida</taxon>
        <taxon>Rhabditina</taxon>
        <taxon>Rhabditomorpha</taxon>
        <taxon>Strongyloidea</taxon>
        <taxon>Ancylostomatidae</taxon>
        <taxon>Ancylostomatinae</taxon>
        <taxon>Ancylostoma</taxon>
    </lineage>
</organism>
<evidence type="ECO:0000313" key="2">
    <source>
        <dbReference type="EMBL" id="EYC21765.1"/>
    </source>
</evidence>
<dbReference type="EMBL" id="JARK01001354">
    <property type="protein sequence ID" value="EYC21765.1"/>
    <property type="molecule type" value="Genomic_DNA"/>
</dbReference>
<feature type="transmembrane region" description="Helical" evidence="1">
    <location>
        <begin position="33"/>
        <end position="52"/>
    </location>
</feature>
<dbReference type="Proteomes" id="UP000024635">
    <property type="component" value="Unassembled WGS sequence"/>
</dbReference>
<dbReference type="AlphaFoldDB" id="A0A016V2S5"/>
<evidence type="ECO:0000256" key="1">
    <source>
        <dbReference type="SAM" id="Phobius"/>
    </source>
</evidence>
<keyword evidence="1" id="KW-0472">Membrane</keyword>
<gene>
    <name evidence="2" type="primary">Acey_s0018.g3519</name>
    <name evidence="2" type="ORF">Y032_0018g3519</name>
</gene>
<accession>A0A016V2S5</accession>
<keyword evidence="1" id="KW-0812">Transmembrane</keyword>
<keyword evidence="1" id="KW-1133">Transmembrane helix</keyword>
<comment type="caution">
    <text evidence="2">The sequence shown here is derived from an EMBL/GenBank/DDBJ whole genome shotgun (WGS) entry which is preliminary data.</text>
</comment>
<reference evidence="3" key="1">
    <citation type="journal article" date="2015" name="Nat. Genet.">
        <title>The genome and transcriptome of the zoonotic hookworm Ancylostoma ceylanicum identify infection-specific gene families.</title>
        <authorList>
            <person name="Schwarz E.M."/>
            <person name="Hu Y."/>
            <person name="Antoshechkin I."/>
            <person name="Miller M.M."/>
            <person name="Sternberg P.W."/>
            <person name="Aroian R.V."/>
        </authorList>
    </citation>
    <scope>NUCLEOTIDE SEQUENCE</scope>
    <source>
        <strain evidence="3">HY135</strain>
    </source>
</reference>
<proteinExistence type="predicted"/>
<protein>
    <submittedName>
        <fullName evidence="2">Uncharacterized protein</fullName>
    </submittedName>
</protein>